<dbReference type="AlphaFoldDB" id="X0XYL2"/>
<sequence>YIGSLPVFWMPLFTKYLLGSKEINEIIFPRFGYNDFTGWYVKTGYQFYMSSLLEGTFHFDYLSECGWGTGMDLSHQSKKTIGNLESYYIKEKDSKKERGMGRLRYWQALSNFSCLKLRLDYFTDKEFLEDYFPGISSEEREILPSFLSFNTWGENRNFRLIFQPKINPFPEEEWEEMLPRIKFSLLSQKIGKGSLYIQGTTKITNFKEEAKNLIDPSLDISHPFTLFNYLQFKPRIGWHLFYYPKEKEESKYSS</sequence>
<protein>
    <submittedName>
        <fullName evidence="1">Uncharacterized protein</fullName>
    </submittedName>
</protein>
<feature type="non-terminal residue" evidence="1">
    <location>
        <position position="1"/>
    </location>
</feature>
<accession>X0XYL2</accession>
<dbReference type="InterPro" id="IPR050218">
    <property type="entry name" value="LptD"/>
</dbReference>
<dbReference type="GO" id="GO:1990351">
    <property type="term" value="C:transporter complex"/>
    <property type="evidence" value="ECO:0007669"/>
    <property type="project" value="TreeGrafter"/>
</dbReference>
<evidence type="ECO:0000313" key="1">
    <source>
        <dbReference type="EMBL" id="GAG40292.1"/>
    </source>
</evidence>
<feature type="non-terminal residue" evidence="1">
    <location>
        <position position="254"/>
    </location>
</feature>
<dbReference type="PANTHER" id="PTHR30189:SF1">
    <property type="entry name" value="LPS-ASSEMBLY PROTEIN LPTD"/>
    <property type="match status" value="1"/>
</dbReference>
<dbReference type="PANTHER" id="PTHR30189">
    <property type="entry name" value="LPS-ASSEMBLY PROTEIN"/>
    <property type="match status" value="1"/>
</dbReference>
<reference evidence="1" key="1">
    <citation type="journal article" date="2014" name="Front. Microbiol.">
        <title>High frequency of phylogenetically diverse reductive dehalogenase-homologous genes in deep subseafloor sedimentary metagenomes.</title>
        <authorList>
            <person name="Kawai M."/>
            <person name="Futagami T."/>
            <person name="Toyoda A."/>
            <person name="Takaki Y."/>
            <person name="Nishi S."/>
            <person name="Hori S."/>
            <person name="Arai W."/>
            <person name="Tsubouchi T."/>
            <person name="Morono Y."/>
            <person name="Uchiyama I."/>
            <person name="Ito T."/>
            <person name="Fujiyama A."/>
            <person name="Inagaki F."/>
            <person name="Takami H."/>
        </authorList>
    </citation>
    <scope>NUCLEOTIDE SEQUENCE</scope>
    <source>
        <strain evidence="1">Expedition CK06-06</strain>
    </source>
</reference>
<proteinExistence type="predicted"/>
<dbReference type="GO" id="GO:0009279">
    <property type="term" value="C:cell outer membrane"/>
    <property type="evidence" value="ECO:0007669"/>
    <property type="project" value="TreeGrafter"/>
</dbReference>
<gene>
    <name evidence="1" type="ORF">S01H1_62257</name>
</gene>
<comment type="caution">
    <text evidence="1">The sequence shown here is derived from an EMBL/GenBank/DDBJ whole genome shotgun (WGS) entry which is preliminary data.</text>
</comment>
<organism evidence="1">
    <name type="scientific">marine sediment metagenome</name>
    <dbReference type="NCBI Taxonomy" id="412755"/>
    <lineage>
        <taxon>unclassified sequences</taxon>
        <taxon>metagenomes</taxon>
        <taxon>ecological metagenomes</taxon>
    </lineage>
</organism>
<name>X0XYL2_9ZZZZ</name>
<dbReference type="EMBL" id="BARS01040881">
    <property type="protein sequence ID" value="GAG40292.1"/>
    <property type="molecule type" value="Genomic_DNA"/>
</dbReference>